<feature type="domain" description="RNase III" evidence="16">
    <location>
        <begin position="935"/>
        <end position="1053"/>
    </location>
</feature>
<dbReference type="GO" id="GO:0046872">
    <property type="term" value="F:metal ion binding"/>
    <property type="evidence" value="ECO:0007669"/>
    <property type="project" value="UniProtKB-KW"/>
</dbReference>
<dbReference type="GO" id="GO:0004525">
    <property type="term" value="F:ribonuclease III activity"/>
    <property type="evidence" value="ECO:0007669"/>
    <property type="project" value="InterPro"/>
</dbReference>
<keyword evidence="8" id="KW-0378">Hydrolase</keyword>
<dbReference type="Pfam" id="PF02170">
    <property type="entry name" value="PAZ"/>
    <property type="match status" value="1"/>
</dbReference>
<evidence type="ECO:0000313" key="21">
    <source>
        <dbReference type="EMBL" id="KAJ8450519.1"/>
    </source>
</evidence>
<comment type="cofactor">
    <cofactor evidence="2">
        <name>Mg(2+)</name>
        <dbReference type="ChEBI" id="CHEBI:18420"/>
    </cofactor>
</comment>
<evidence type="ECO:0000259" key="17">
    <source>
        <dbReference type="PROSITE" id="PS50821"/>
    </source>
</evidence>
<dbReference type="InterPro" id="IPR027417">
    <property type="entry name" value="P-loop_NTPase"/>
</dbReference>
<dbReference type="Pfam" id="PF00270">
    <property type="entry name" value="DEAD"/>
    <property type="match status" value="1"/>
</dbReference>
<dbReference type="Gene3D" id="3.40.50.300">
    <property type="entry name" value="P-loop containing nucleotide triphosphate hydrolases"/>
    <property type="match status" value="2"/>
</dbReference>
<feature type="domain" description="RNase III" evidence="16">
    <location>
        <begin position="1089"/>
        <end position="1236"/>
    </location>
</feature>
<dbReference type="Pfam" id="PF03368">
    <property type="entry name" value="Dicer_dimer"/>
    <property type="match status" value="1"/>
</dbReference>
<proteinExistence type="inferred from homology"/>
<comment type="caution">
    <text evidence="21">The sequence shown here is derived from an EMBL/GenBank/DDBJ whole genome shotgun (WGS) entry which is preliminary data.</text>
</comment>
<dbReference type="Pfam" id="PF00636">
    <property type="entry name" value="Ribonuclease_3"/>
    <property type="match status" value="2"/>
</dbReference>
<dbReference type="SUPFAM" id="SSF101690">
    <property type="entry name" value="PAZ domain"/>
    <property type="match status" value="1"/>
</dbReference>
<dbReference type="SMART" id="SM00535">
    <property type="entry name" value="RIBOc"/>
    <property type="match status" value="2"/>
</dbReference>
<dbReference type="InterPro" id="IPR000999">
    <property type="entry name" value="RNase_III_dom"/>
</dbReference>
<dbReference type="PROSITE" id="PS51194">
    <property type="entry name" value="HELICASE_CTER"/>
    <property type="match status" value="1"/>
</dbReference>
<feature type="domain" description="Helicase C-terminal" evidence="19">
    <location>
        <begin position="365"/>
        <end position="543"/>
    </location>
</feature>
<evidence type="ECO:0000259" key="16">
    <source>
        <dbReference type="PROSITE" id="PS50142"/>
    </source>
</evidence>
<organism evidence="21 22">
    <name type="scientific">Carnegiea gigantea</name>
    <dbReference type="NCBI Taxonomy" id="171969"/>
    <lineage>
        <taxon>Eukaryota</taxon>
        <taxon>Viridiplantae</taxon>
        <taxon>Streptophyta</taxon>
        <taxon>Embryophyta</taxon>
        <taxon>Tracheophyta</taxon>
        <taxon>Spermatophyta</taxon>
        <taxon>Magnoliopsida</taxon>
        <taxon>eudicotyledons</taxon>
        <taxon>Gunneridae</taxon>
        <taxon>Pentapetalae</taxon>
        <taxon>Caryophyllales</taxon>
        <taxon>Cactineae</taxon>
        <taxon>Cactaceae</taxon>
        <taxon>Cactoideae</taxon>
        <taxon>Echinocereeae</taxon>
        <taxon>Carnegiea</taxon>
    </lineage>
</organism>
<dbReference type="InterPro" id="IPR005034">
    <property type="entry name" value="Dicer_dimerisation"/>
</dbReference>
<dbReference type="PANTHER" id="PTHR14950">
    <property type="entry name" value="DICER-RELATED"/>
    <property type="match status" value="1"/>
</dbReference>
<dbReference type="InterPro" id="IPR036085">
    <property type="entry name" value="PAZ_dom_sf"/>
</dbReference>
<dbReference type="SUPFAM" id="SSF69065">
    <property type="entry name" value="RNase III domain-like"/>
    <property type="match status" value="2"/>
</dbReference>
<accession>A0A9Q1KX51</accession>
<evidence type="ECO:0000256" key="13">
    <source>
        <dbReference type="ARBA" id="ARBA00023211"/>
    </source>
</evidence>
<evidence type="ECO:0000256" key="3">
    <source>
        <dbReference type="ARBA" id="ARBA00022722"/>
    </source>
</evidence>
<dbReference type="GO" id="GO:0003723">
    <property type="term" value="F:RNA binding"/>
    <property type="evidence" value="ECO:0007669"/>
    <property type="project" value="UniProtKB-UniRule"/>
</dbReference>
<keyword evidence="10" id="KW-0067">ATP-binding</keyword>
<dbReference type="Gene3D" id="3.30.160.380">
    <property type="entry name" value="Dicer dimerisation domain"/>
    <property type="match status" value="1"/>
</dbReference>
<dbReference type="GO" id="GO:0005634">
    <property type="term" value="C:nucleus"/>
    <property type="evidence" value="ECO:0007669"/>
    <property type="project" value="TreeGrafter"/>
</dbReference>
<keyword evidence="13" id="KW-0464">Manganese</keyword>
<gene>
    <name evidence="21" type="ORF">Cgig2_020156</name>
</gene>
<dbReference type="GO" id="GO:0004386">
    <property type="term" value="F:helicase activity"/>
    <property type="evidence" value="ECO:0007669"/>
    <property type="project" value="UniProtKB-KW"/>
</dbReference>
<name>A0A9Q1KX51_9CARY</name>
<dbReference type="FunFam" id="1.10.1520.10:FF:000004">
    <property type="entry name" value="Endoribonuclease dicer-like 1"/>
    <property type="match status" value="1"/>
</dbReference>
<keyword evidence="7" id="KW-0255">Endonuclease</keyword>
<keyword evidence="4" id="KW-0479">Metal-binding</keyword>
<evidence type="ECO:0000256" key="15">
    <source>
        <dbReference type="PROSITE-ProRule" id="PRU00657"/>
    </source>
</evidence>
<dbReference type="Gene3D" id="2.170.260.10">
    <property type="entry name" value="paz domain"/>
    <property type="match status" value="1"/>
</dbReference>
<feature type="domain" description="Helicase ATP-binding" evidence="18">
    <location>
        <begin position="28"/>
        <end position="206"/>
    </location>
</feature>
<reference evidence="21" key="1">
    <citation type="submission" date="2022-04" db="EMBL/GenBank/DDBJ databases">
        <title>Carnegiea gigantea Genome sequencing and assembly v2.</title>
        <authorList>
            <person name="Copetti D."/>
            <person name="Sanderson M.J."/>
            <person name="Burquez A."/>
            <person name="Wojciechowski M.F."/>
        </authorList>
    </citation>
    <scope>NUCLEOTIDE SEQUENCE</scope>
    <source>
        <strain evidence="21">SGP5-SGP5p</strain>
        <tissue evidence="21">Aerial part</tissue>
    </source>
</reference>
<keyword evidence="6" id="KW-0547">Nucleotide-binding</keyword>
<dbReference type="SMART" id="SM00490">
    <property type="entry name" value="HELICc"/>
    <property type="match status" value="1"/>
</dbReference>
<dbReference type="GO" id="GO:0005737">
    <property type="term" value="C:cytoplasm"/>
    <property type="evidence" value="ECO:0007669"/>
    <property type="project" value="TreeGrafter"/>
</dbReference>
<comment type="similarity">
    <text evidence="14 15">Belongs to the helicase family. Dicer subfamily.</text>
</comment>
<dbReference type="FunFam" id="3.40.50.300:FF:000705">
    <property type="entry name" value="Endoribonuclease dicer-like protein"/>
    <property type="match status" value="1"/>
</dbReference>
<dbReference type="GO" id="GO:0005524">
    <property type="term" value="F:ATP binding"/>
    <property type="evidence" value="ECO:0007669"/>
    <property type="project" value="UniProtKB-KW"/>
</dbReference>
<evidence type="ECO:0000256" key="11">
    <source>
        <dbReference type="ARBA" id="ARBA00022842"/>
    </source>
</evidence>
<dbReference type="Proteomes" id="UP001153076">
    <property type="component" value="Unassembled WGS sequence"/>
</dbReference>
<keyword evidence="9" id="KW-0347">Helicase</keyword>
<dbReference type="EMBL" id="JAKOGI010000014">
    <property type="protein sequence ID" value="KAJ8450519.1"/>
    <property type="molecule type" value="Genomic_DNA"/>
</dbReference>
<evidence type="ECO:0000256" key="8">
    <source>
        <dbReference type="ARBA" id="ARBA00022801"/>
    </source>
</evidence>
<evidence type="ECO:0000256" key="7">
    <source>
        <dbReference type="ARBA" id="ARBA00022759"/>
    </source>
</evidence>
<dbReference type="PROSITE" id="PS51192">
    <property type="entry name" value="HELICASE_ATP_BIND_1"/>
    <property type="match status" value="1"/>
</dbReference>
<dbReference type="Gene3D" id="1.10.1520.10">
    <property type="entry name" value="Ribonuclease III domain"/>
    <property type="match status" value="2"/>
</dbReference>
<evidence type="ECO:0000256" key="9">
    <source>
        <dbReference type="ARBA" id="ARBA00022806"/>
    </source>
</evidence>
<dbReference type="SUPFAM" id="SSF54768">
    <property type="entry name" value="dsRNA-binding domain-like"/>
    <property type="match status" value="1"/>
</dbReference>
<evidence type="ECO:0000256" key="6">
    <source>
        <dbReference type="ARBA" id="ARBA00022741"/>
    </source>
</evidence>
<keyword evidence="12 15" id="KW-0694">RNA-binding</keyword>
<keyword evidence="5" id="KW-0677">Repeat</keyword>
<evidence type="ECO:0000256" key="14">
    <source>
        <dbReference type="ARBA" id="ARBA00035116"/>
    </source>
</evidence>
<keyword evidence="3" id="KW-0540">Nuclease</keyword>
<dbReference type="InterPro" id="IPR011545">
    <property type="entry name" value="DEAD/DEAH_box_helicase_dom"/>
</dbReference>
<keyword evidence="11" id="KW-0460">Magnesium</keyword>
<comment type="cofactor">
    <cofactor evidence="1">
        <name>Mn(2+)</name>
        <dbReference type="ChEBI" id="CHEBI:29035"/>
    </cofactor>
</comment>
<dbReference type="PANTHER" id="PTHR14950:SF70">
    <property type="entry name" value="ENDORIBONUCLEASE DICER HOMOLOG 2"/>
    <property type="match status" value="1"/>
</dbReference>
<dbReference type="InterPro" id="IPR014001">
    <property type="entry name" value="Helicase_ATP-bd"/>
</dbReference>
<dbReference type="InterPro" id="IPR003100">
    <property type="entry name" value="PAZ_dom"/>
</dbReference>
<dbReference type="PROSITE" id="PS51327">
    <property type="entry name" value="DICER_DSRBF"/>
    <property type="match status" value="1"/>
</dbReference>
<dbReference type="CDD" id="cd00593">
    <property type="entry name" value="RIBOc"/>
    <property type="match status" value="2"/>
</dbReference>
<protein>
    <submittedName>
        <fullName evidence="21">Uncharacterized protein</fullName>
    </submittedName>
</protein>
<dbReference type="PROSITE" id="PS00517">
    <property type="entry name" value="RNASE_3_1"/>
    <property type="match status" value="1"/>
</dbReference>
<feature type="domain" description="Dicer dsRNA-binding fold" evidence="20">
    <location>
        <begin position="483"/>
        <end position="571"/>
    </location>
</feature>
<evidence type="ECO:0000259" key="20">
    <source>
        <dbReference type="PROSITE" id="PS51327"/>
    </source>
</evidence>
<dbReference type="InterPro" id="IPR001650">
    <property type="entry name" value="Helicase_C-like"/>
</dbReference>
<evidence type="ECO:0000256" key="1">
    <source>
        <dbReference type="ARBA" id="ARBA00001936"/>
    </source>
</evidence>
<dbReference type="InterPro" id="IPR036389">
    <property type="entry name" value="RNase_III_sf"/>
</dbReference>
<dbReference type="InterPro" id="IPR038248">
    <property type="entry name" value="Dicer_dimer_sf"/>
</dbReference>
<dbReference type="OrthoDB" id="6513042at2759"/>
<dbReference type="PROSITE" id="PS50821">
    <property type="entry name" value="PAZ"/>
    <property type="match status" value="1"/>
</dbReference>
<dbReference type="SMART" id="SM00487">
    <property type="entry name" value="DEXDc"/>
    <property type="match status" value="1"/>
</dbReference>
<dbReference type="Gene3D" id="3.30.160.20">
    <property type="match status" value="1"/>
</dbReference>
<evidence type="ECO:0000259" key="19">
    <source>
        <dbReference type="PROSITE" id="PS51194"/>
    </source>
</evidence>
<evidence type="ECO:0000256" key="10">
    <source>
        <dbReference type="ARBA" id="ARBA00022840"/>
    </source>
</evidence>
<dbReference type="SUPFAM" id="SSF52540">
    <property type="entry name" value="P-loop containing nucleoside triphosphate hydrolases"/>
    <property type="match status" value="1"/>
</dbReference>
<dbReference type="SMART" id="SM00949">
    <property type="entry name" value="PAZ"/>
    <property type="match status" value="1"/>
</dbReference>
<dbReference type="Pfam" id="PF00271">
    <property type="entry name" value="Helicase_C"/>
    <property type="match status" value="1"/>
</dbReference>
<dbReference type="GO" id="GO:0030422">
    <property type="term" value="P:siRNA processing"/>
    <property type="evidence" value="ECO:0007669"/>
    <property type="project" value="TreeGrafter"/>
</dbReference>
<evidence type="ECO:0000256" key="12">
    <source>
        <dbReference type="ARBA" id="ARBA00022884"/>
    </source>
</evidence>
<evidence type="ECO:0000259" key="18">
    <source>
        <dbReference type="PROSITE" id="PS51192"/>
    </source>
</evidence>
<evidence type="ECO:0000256" key="2">
    <source>
        <dbReference type="ARBA" id="ARBA00001946"/>
    </source>
</evidence>
<keyword evidence="22" id="KW-1185">Reference proteome</keyword>
<dbReference type="CDD" id="cd18034">
    <property type="entry name" value="DEXHc_dicer"/>
    <property type="match status" value="1"/>
</dbReference>
<evidence type="ECO:0000313" key="22">
    <source>
        <dbReference type="Proteomes" id="UP001153076"/>
    </source>
</evidence>
<evidence type="ECO:0000256" key="5">
    <source>
        <dbReference type="ARBA" id="ARBA00022737"/>
    </source>
</evidence>
<sequence length="1343" mass="152104">MEPVMELCETQEDSSSLLPFARSYQIEALEKARKQNTIVFLETGSGKTLIAVMLLRSYAHLLRRPTQSCIAVFLVPTVVLVTQQAEVIKTHTDLKVGKYWGDMGVDFWDAATWNQELENHEVLVMTPKILLDALSHTYIKLDMIKVLIFDECHNARGKHPYACIMKDFYHRQLHTNKVPRIFGMTASPIKAKVKGCNYWKDIKDLENLMNSKIYTCVSEAELAQYIPPPNAKVQFYDADAPTTLQTHLIQGVSNLSKKLHLQRIYALRDMAIAHTRDESLSNKLSRLSSTFQFCLEELGLWPAQKAAEILSSQQTDIFSWGTLDARGESAIKAFNSDVLRELSSYIPYGSDLSISDVKANMDARLLTSKVLCLVESILGYRTVKDLRCIVFVERVITAMVLEGILDNLLFKASGWRTKYIAGNQSALRSQSRNEQNKIVQEFRCGTVQILVATSILEEGLDVQSCNLVVRFDPSVNVCSFIQSRGRARRQNSDFLLMVERYFKPYPRFAIDEATGSCTLQFPNSCPIQSVTVRGTKKILKQLACLEACKKLHEMKALTDSLVPDIVIEESLTQELEKELYDDNQANYVPPELVGAGAGSSSAMYYCYLMELKPDFCSDIPLHDIVLALKAELDSDVGNMHFNMNVEWGTISVHMKYSGRISLSTEEVLLCQGFQVAILSILRDHDYNKLMETLEGLKKGKKDENAHFSHYDDYLVLPCCWPRGRSLIIDWDSIRSVASLRRTKVQGPVTNCNDRCGLSRVHTKNGHVCCSLLEKCLVCTPHNGYIYCGLGFLDGMDGNSLMRRRDDELITYKSYYKMRHGIDLRFEEQPLLSGRQAFRTQNYLRTCRERRDKGPSGASVELPPELCVIIMSPISVATLHSFSFVPSIMHRVESLILSANLRRIIVDDCMQNVMIPATKVLEAITTKRCQEGFHLESLETLGDSFLKYAVGRRLFIQHQNNHEGLLSIKKDRIISNAALCKLGCRRKIAGFIRDECFDPKSWRIPGDLPENCTLEEEFLSTLRKMYTNGTRKIKGKRVADVVEALIGAFLSTCGEAAALLFMKWLGVEVEFSCRAYQRNFPVQPHVHVNVRHLESLLNYSFRDASLLVEALTHGSYMLPEIPRCYQRLEFLGDSVLDHLITVHLYSKYPGMSPGQLTDLRSASVNNDRYAQSAVRAGLHRHILHASQELYRQLHETVSEFAQSLSETAFGWECEINFPKVFADIIESLAGAIFVDSGYNKEAVFKSIMPLLEPLDTPETVKLHPVRELNELCQQHHFDKKKPIKFREKGLYSLTLEVEANGVIHEHTCIASDKETAKKIASKTVLKSLKESLELGRGRISSQSY</sequence>
<feature type="domain" description="PAZ" evidence="17">
    <location>
        <begin position="756"/>
        <end position="870"/>
    </location>
</feature>
<dbReference type="PROSITE" id="PS50142">
    <property type="entry name" value="RNASE_3_2"/>
    <property type="match status" value="2"/>
</dbReference>
<evidence type="ECO:0000256" key="4">
    <source>
        <dbReference type="ARBA" id="ARBA00022723"/>
    </source>
</evidence>